<sequence length="313" mass="34818">MQGQMLSFLKSKSINEINDLISNVVPLVFANGSSKGGPLLSFANGVWVEKTIHVKPGFKKILDTTYKAALNQVDFITRAEEVRCEVKSWAENETKGLIKEIIPAGSVNSGIRLILANALYFKGSWEQKFDESMTRMDNFYLPNGRSVKATFMSSWNSQFVSAFEGFKVLKLPYEQGRDYERHFSMYVFLPNARNGLQALVERVCSESGFIDGHLPKHKAGGKFLIPKFKISADFDAGEVLNHLGLRLNGLTEIVEGEDPAVTNILHKAYMDVNEEGTEAAAITGPFLYLIREEVTGTVMFIGHVLNPIAEEAI</sequence>
<comment type="similarity">
    <text evidence="1 2">Belongs to the serpin family.</text>
</comment>
<name>A0AAW1XT96_RUBAR</name>
<keyword evidence="5" id="KW-1185">Reference proteome</keyword>
<dbReference type="InterPro" id="IPR036186">
    <property type="entry name" value="Serpin_sf"/>
</dbReference>
<dbReference type="InterPro" id="IPR042185">
    <property type="entry name" value="Serpin_sf_2"/>
</dbReference>
<dbReference type="CDD" id="cd02043">
    <property type="entry name" value="serpinP_plants"/>
    <property type="match status" value="1"/>
</dbReference>
<feature type="domain" description="Serpin" evidence="3">
    <location>
        <begin position="6"/>
        <end position="307"/>
    </location>
</feature>
<dbReference type="InterPro" id="IPR000215">
    <property type="entry name" value="Serpin_fam"/>
</dbReference>
<accession>A0AAW1XT96</accession>
<dbReference type="AlphaFoldDB" id="A0AAW1XT96"/>
<dbReference type="InterPro" id="IPR042178">
    <property type="entry name" value="Serpin_sf_1"/>
</dbReference>
<dbReference type="PANTHER" id="PTHR11461">
    <property type="entry name" value="SERINE PROTEASE INHIBITOR, SERPIN"/>
    <property type="match status" value="1"/>
</dbReference>
<evidence type="ECO:0000313" key="4">
    <source>
        <dbReference type="EMBL" id="KAK9939709.1"/>
    </source>
</evidence>
<dbReference type="Gene3D" id="2.30.39.10">
    <property type="entry name" value="Alpha-1-antitrypsin, domain 1"/>
    <property type="match status" value="1"/>
</dbReference>
<dbReference type="InterPro" id="IPR023796">
    <property type="entry name" value="Serpin_dom"/>
</dbReference>
<proteinExistence type="inferred from homology"/>
<reference evidence="4 5" key="1">
    <citation type="journal article" date="2023" name="G3 (Bethesda)">
        <title>A chromosome-length genome assembly and annotation of blackberry (Rubus argutus, cv. 'Hillquist').</title>
        <authorList>
            <person name="Bruna T."/>
            <person name="Aryal R."/>
            <person name="Dudchenko O."/>
            <person name="Sargent D.J."/>
            <person name="Mead D."/>
            <person name="Buti M."/>
            <person name="Cavallini A."/>
            <person name="Hytonen T."/>
            <person name="Andres J."/>
            <person name="Pham M."/>
            <person name="Weisz D."/>
            <person name="Mascagni F."/>
            <person name="Usai G."/>
            <person name="Natali L."/>
            <person name="Bassil N."/>
            <person name="Fernandez G.E."/>
            <person name="Lomsadze A."/>
            <person name="Armour M."/>
            <person name="Olukolu B."/>
            <person name="Poorten T."/>
            <person name="Britton C."/>
            <person name="Davik J."/>
            <person name="Ashrafi H."/>
            <person name="Aiden E.L."/>
            <person name="Borodovsky M."/>
            <person name="Worthington M."/>
        </authorList>
    </citation>
    <scope>NUCLEOTIDE SEQUENCE [LARGE SCALE GENOMIC DNA]</scope>
    <source>
        <strain evidence="4">PI 553951</strain>
    </source>
</reference>
<dbReference type="GO" id="GO:0005615">
    <property type="term" value="C:extracellular space"/>
    <property type="evidence" value="ECO:0007669"/>
    <property type="project" value="InterPro"/>
</dbReference>
<evidence type="ECO:0000313" key="5">
    <source>
        <dbReference type="Proteomes" id="UP001457282"/>
    </source>
</evidence>
<dbReference type="PANTHER" id="PTHR11461:SF211">
    <property type="entry name" value="GH10112P-RELATED"/>
    <property type="match status" value="1"/>
</dbReference>
<dbReference type="EMBL" id="JBEDUW010000003">
    <property type="protein sequence ID" value="KAK9939709.1"/>
    <property type="molecule type" value="Genomic_DNA"/>
</dbReference>
<evidence type="ECO:0000256" key="1">
    <source>
        <dbReference type="ARBA" id="ARBA00009500"/>
    </source>
</evidence>
<dbReference type="Pfam" id="PF00079">
    <property type="entry name" value="Serpin"/>
    <property type="match status" value="1"/>
</dbReference>
<dbReference type="SUPFAM" id="SSF56574">
    <property type="entry name" value="Serpins"/>
    <property type="match status" value="1"/>
</dbReference>
<dbReference type="Gene3D" id="3.30.497.10">
    <property type="entry name" value="Antithrombin, subunit I, domain 2"/>
    <property type="match status" value="1"/>
</dbReference>
<dbReference type="GO" id="GO:0004867">
    <property type="term" value="F:serine-type endopeptidase inhibitor activity"/>
    <property type="evidence" value="ECO:0007669"/>
    <property type="project" value="InterPro"/>
</dbReference>
<gene>
    <name evidence="4" type="ORF">M0R45_016398</name>
</gene>
<evidence type="ECO:0000256" key="2">
    <source>
        <dbReference type="RuleBase" id="RU000411"/>
    </source>
</evidence>
<dbReference type="SMART" id="SM00093">
    <property type="entry name" value="SERPIN"/>
    <property type="match status" value="1"/>
</dbReference>
<comment type="caution">
    <text evidence="4">The sequence shown here is derived from an EMBL/GenBank/DDBJ whole genome shotgun (WGS) entry which is preliminary data.</text>
</comment>
<organism evidence="4 5">
    <name type="scientific">Rubus argutus</name>
    <name type="common">Southern blackberry</name>
    <dbReference type="NCBI Taxonomy" id="59490"/>
    <lineage>
        <taxon>Eukaryota</taxon>
        <taxon>Viridiplantae</taxon>
        <taxon>Streptophyta</taxon>
        <taxon>Embryophyta</taxon>
        <taxon>Tracheophyta</taxon>
        <taxon>Spermatophyta</taxon>
        <taxon>Magnoliopsida</taxon>
        <taxon>eudicotyledons</taxon>
        <taxon>Gunneridae</taxon>
        <taxon>Pentapetalae</taxon>
        <taxon>rosids</taxon>
        <taxon>fabids</taxon>
        <taxon>Rosales</taxon>
        <taxon>Rosaceae</taxon>
        <taxon>Rosoideae</taxon>
        <taxon>Rosoideae incertae sedis</taxon>
        <taxon>Rubus</taxon>
    </lineage>
</organism>
<protein>
    <recommendedName>
        <fullName evidence="3">Serpin domain-containing protein</fullName>
    </recommendedName>
</protein>
<evidence type="ECO:0000259" key="3">
    <source>
        <dbReference type="SMART" id="SM00093"/>
    </source>
</evidence>
<dbReference type="Proteomes" id="UP001457282">
    <property type="component" value="Unassembled WGS sequence"/>
</dbReference>